<dbReference type="EMBL" id="JAGGJR010000008">
    <property type="protein sequence ID" value="MBP1874724.1"/>
    <property type="molecule type" value="Genomic_DNA"/>
</dbReference>
<sequence>MNALIRLTRQDDAPALPDIERSSGEAFRSVSELAWIADDDVQSVDAHLDFVRAGLSWVAVDDGDRPLGFLCSEIIADALHIWQLAVLHDRQGLGLGCALIAAAVAHAHERSLGAVTLTTFRELAWNERFYRKLGFVTLEADALDADARLTRTLAKEVACGLPAERRCAMRLTLDDGQPDGYNEPPVR</sequence>
<reference evidence="1" key="1">
    <citation type="submission" date="2021-03" db="EMBL/GenBank/DDBJ databases">
        <title>Genomic Encyclopedia of Type Strains, Phase IV (KMG-IV): sequencing the most valuable type-strain genomes for metagenomic binning, comparative biology and taxonomic classification.</title>
        <authorList>
            <person name="Goeker M."/>
        </authorList>
    </citation>
    <scope>NUCLEOTIDE SEQUENCE</scope>
    <source>
        <strain evidence="1">DSM 18131</strain>
    </source>
</reference>
<comment type="caution">
    <text evidence="1">The sequence shown here is derived from an EMBL/GenBank/DDBJ whole genome shotgun (WGS) entry which is preliminary data.</text>
</comment>
<name>A0ACC5T247_ENSAD</name>
<accession>A0ACC5T247</accession>
<proteinExistence type="predicted"/>
<organism evidence="1 2">
    <name type="scientific">Ensifer adhaerens</name>
    <name type="common">Sinorhizobium morelense</name>
    <dbReference type="NCBI Taxonomy" id="106592"/>
    <lineage>
        <taxon>Bacteria</taxon>
        <taxon>Pseudomonadati</taxon>
        <taxon>Pseudomonadota</taxon>
        <taxon>Alphaproteobacteria</taxon>
        <taxon>Hyphomicrobiales</taxon>
        <taxon>Rhizobiaceae</taxon>
        <taxon>Sinorhizobium/Ensifer group</taxon>
        <taxon>Ensifer</taxon>
    </lineage>
</organism>
<keyword evidence="2" id="KW-1185">Reference proteome</keyword>
<evidence type="ECO:0000313" key="2">
    <source>
        <dbReference type="Proteomes" id="UP000823773"/>
    </source>
</evidence>
<protein>
    <submittedName>
        <fullName evidence="1">GNAT superfamily N-acetyltransferase</fullName>
    </submittedName>
</protein>
<dbReference type="Proteomes" id="UP000823773">
    <property type="component" value="Unassembled WGS sequence"/>
</dbReference>
<gene>
    <name evidence="1" type="ORF">J2Z19_004457</name>
</gene>
<evidence type="ECO:0000313" key="1">
    <source>
        <dbReference type="EMBL" id="MBP1874724.1"/>
    </source>
</evidence>